<dbReference type="Gene3D" id="3.30.420.40">
    <property type="match status" value="2"/>
</dbReference>
<dbReference type="EMBL" id="AZHW01000998">
    <property type="protein sequence ID" value="ETW94828.1"/>
    <property type="molecule type" value="Genomic_DNA"/>
</dbReference>
<evidence type="ECO:0000256" key="2">
    <source>
        <dbReference type="ARBA" id="ARBA00022741"/>
    </source>
</evidence>
<dbReference type="InterPro" id="IPR013126">
    <property type="entry name" value="Hsp_70_fam"/>
</dbReference>
<evidence type="ECO:0000313" key="5">
    <source>
        <dbReference type="Proteomes" id="UP000019141"/>
    </source>
</evidence>
<dbReference type="InterPro" id="IPR043129">
    <property type="entry name" value="ATPase_NBD"/>
</dbReference>
<keyword evidence="3" id="KW-0067">ATP-binding</keyword>
<dbReference type="AlphaFoldDB" id="W4L9S9"/>
<name>W4L9S9_ENTF1</name>
<dbReference type="CDD" id="cd10170">
    <property type="entry name" value="ASKHA_NBD_HSP70"/>
    <property type="match status" value="1"/>
</dbReference>
<evidence type="ECO:0000313" key="4">
    <source>
        <dbReference type="EMBL" id="ETW94828.1"/>
    </source>
</evidence>
<dbReference type="PANTHER" id="PTHR42749:SF1">
    <property type="entry name" value="CELL SHAPE-DETERMINING PROTEIN MREB"/>
    <property type="match status" value="1"/>
</dbReference>
<reference evidence="4 5" key="1">
    <citation type="journal article" date="2014" name="Nature">
        <title>An environmental bacterial taxon with a large and distinct metabolic repertoire.</title>
        <authorList>
            <person name="Wilson M.C."/>
            <person name="Mori T."/>
            <person name="Ruckert C."/>
            <person name="Uria A.R."/>
            <person name="Helf M.J."/>
            <person name="Takada K."/>
            <person name="Gernert C."/>
            <person name="Steffens U.A."/>
            <person name="Heycke N."/>
            <person name="Schmitt S."/>
            <person name="Rinke C."/>
            <person name="Helfrich E.J."/>
            <person name="Brachmann A.O."/>
            <person name="Gurgui C."/>
            <person name="Wakimoto T."/>
            <person name="Kracht M."/>
            <person name="Crusemann M."/>
            <person name="Hentschel U."/>
            <person name="Abe I."/>
            <person name="Matsunaga S."/>
            <person name="Kalinowski J."/>
            <person name="Takeyama H."/>
            <person name="Piel J."/>
        </authorList>
    </citation>
    <scope>NUCLEOTIDE SEQUENCE [LARGE SCALE GENOMIC DNA]</scope>
    <source>
        <strain evidence="5">TSY1</strain>
    </source>
</reference>
<dbReference type="PRINTS" id="PR00301">
    <property type="entry name" value="HEATSHOCK70"/>
</dbReference>
<evidence type="ECO:0000256" key="3">
    <source>
        <dbReference type="ARBA" id="ARBA00022840"/>
    </source>
</evidence>
<dbReference type="GO" id="GO:0005524">
    <property type="term" value="F:ATP binding"/>
    <property type="evidence" value="ECO:0007669"/>
    <property type="project" value="UniProtKB-KW"/>
</dbReference>
<dbReference type="SUPFAM" id="SSF53067">
    <property type="entry name" value="Actin-like ATPase domain"/>
    <property type="match status" value="2"/>
</dbReference>
<dbReference type="InterPro" id="IPR018181">
    <property type="entry name" value="Heat_shock_70_CS"/>
</dbReference>
<comment type="caution">
    <text evidence="4">The sequence shown here is derived from an EMBL/GenBank/DDBJ whole genome shotgun (WGS) entry which is preliminary data.</text>
</comment>
<protein>
    <recommendedName>
        <fullName evidence="6">Molecular chaperone DnaK</fullName>
    </recommendedName>
</protein>
<comment type="similarity">
    <text evidence="1">Belongs to the heat shock protein 70 family.</text>
</comment>
<evidence type="ECO:0000256" key="1">
    <source>
        <dbReference type="ARBA" id="ARBA00007381"/>
    </source>
</evidence>
<dbReference type="Gene3D" id="3.90.640.10">
    <property type="entry name" value="Actin, Chain A, domain 4"/>
    <property type="match status" value="1"/>
</dbReference>
<dbReference type="PATRIC" id="fig|1429438.4.peg.6278"/>
<dbReference type="PANTHER" id="PTHR42749">
    <property type="entry name" value="CELL SHAPE-DETERMINING PROTEIN MREB"/>
    <property type="match status" value="1"/>
</dbReference>
<dbReference type="PROSITE" id="PS00297">
    <property type="entry name" value="HSP70_1"/>
    <property type="match status" value="1"/>
</dbReference>
<sequence length="611" mass="67625">MASKYIIGIDLGTTNSVLSYIDQTVEEEQQHVELQAIPQLVNPGEVEEPMSLPSFLYVPGELDFPEGTLALPWEGSPEYVIGELARKRGAESPTRLVASAKSWLSHAAVNRSAPILPWGAPEEVPKVSPVDASARYLAYLRHAWNHRLASEQPALALDAQEILLTVPASFDEEARELTLQAAQQAGLQQVTLLEEPQAAFYAWLEQQGDRWRDQVKVGDLILVCDVGGGTTDFSLITVADEDGDLMLERAAVGDHILLGGDNMDLALARLLQQRLEEEGHRVDTWQLYSLWHQCRLAKEKLFASPRTQKQPITLLGTGTRLVGGTVQTTLTREDLNQVVVDGFFPDVSSDEMPMRQRRIGLQELGLPYAADAAITKHLARFLTVQSQDDSADNLIRRGASGLACPTHVLFNGGVMQAQVTRDRVVDVLNKWLQAEGFDPLRVLDAVSYDQAVARGATYYGQARQGKGVRIRSGAPRTYYIGIESAMPAIPGMPAPLKALCVVPFGMEEGTEAELPEQEFGLVVGETAEFRFLSSTVRKQDAIGTMLEDWGEEIEELNPLEVTLELEGQEDSVLPVRLESHVTELGTLELWCVSRDSDHRWKLEFNIREQDQ</sequence>
<gene>
    <name evidence="4" type="ORF">ETSY1_33165</name>
</gene>
<evidence type="ECO:0008006" key="6">
    <source>
        <dbReference type="Google" id="ProtNLM"/>
    </source>
</evidence>
<proteinExistence type="inferred from homology"/>
<dbReference type="GO" id="GO:0140662">
    <property type="term" value="F:ATP-dependent protein folding chaperone"/>
    <property type="evidence" value="ECO:0007669"/>
    <property type="project" value="InterPro"/>
</dbReference>
<keyword evidence="5" id="KW-1185">Reference proteome</keyword>
<dbReference type="Proteomes" id="UP000019141">
    <property type="component" value="Unassembled WGS sequence"/>
</dbReference>
<organism evidence="4 5">
    <name type="scientific">Entotheonella factor</name>
    <dbReference type="NCBI Taxonomy" id="1429438"/>
    <lineage>
        <taxon>Bacteria</taxon>
        <taxon>Pseudomonadati</taxon>
        <taxon>Nitrospinota/Tectimicrobiota group</taxon>
        <taxon>Candidatus Tectimicrobiota</taxon>
        <taxon>Candidatus Entotheonellia</taxon>
        <taxon>Candidatus Entotheonellales</taxon>
        <taxon>Candidatus Entotheonellaceae</taxon>
        <taxon>Candidatus Entotheonella</taxon>
    </lineage>
</organism>
<keyword evidence="2" id="KW-0547">Nucleotide-binding</keyword>
<dbReference type="Pfam" id="PF00012">
    <property type="entry name" value="HSP70"/>
    <property type="match status" value="1"/>
</dbReference>
<dbReference type="HOGENOM" id="CLU_030332_0_0_7"/>
<accession>W4L9S9</accession>